<keyword evidence="2" id="KW-0722">Serine protease inhibitor</keyword>
<protein>
    <submittedName>
        <fullName evidence="5">Pancreatic trypsin inhibitor</fullName>
    </submittedName>
</protein>
<dbReference type="SMART" id="SM00131">
    <property type="entry name" value="KU"/>
    <property type="match status" value="2"/>
</dbReference>
<dbReference type="PROSITE" id="PS50279">
    <property type="entry name" value="BPTI_KUNITZ_2"/>
    <property type="match status" value="1"/>
</dbReference>
<dbReference type="GO" id="GO:0004867">
    <property type="term" value="F:serine-type endopeptidase inhibitor activity"/>
    <property type="evidence" value="ECO:0007669"/>
    <property type="project" value="UniProtKB-KW"/>
</dbReference>
<evidence type="ECO:0000313" key="5">
    <source>
        <dbReference type="EMBL" id="MAA11740.1"/>
    </source>
</evidence>
<reference evidence="5" key="1">
    <citation type="journal article" date="2017" name="Parasit. Vectors">
        <title>Sialotranscriptomics of Rhipicephalus zambeziensis reveals intricate expression profiles of secretory proteins and suggests tight temporal transcriptional regulation during blood-feeding.</title>
        <authorList>
            <person name="de Castro M.H."/>
            <person name="de Klerk D."/>
            <person name="Pienaar R."/>
            <person name="Rees D.J.G."/>
            <person name="Mans B.J."/>
        </authorList>
    </citation>
    <scope>NUCLEOTIDE SEQUENCE</scope>
    <source>
        <tissue evidence="5">Salivary glands</tissue>
    </source>
</reference>
<proteinExistence type="predicted"/>
<organism evidence="5">
    <name type="scientific">Rhipicephalus zambeziensis</name>
    <dbReference type="NCBI Taxonomy" id="60191"/>
    <lineage>
        <taxon>Eukaryota</taxon>
        <taxon>Metazoa</taxon>
        <taxon>Ecdysozoa</taxon>
        <taxon>Arthropoda</taxon>
        <taxon>Chelicerata</taxon>
        <taxon>Arachnida</taxon>
        <taxon>Acari</taxon>
        <taxon>Parasitiformes</taxon>
        <taxon>Ixodida</taxon>
        <taxon>Ixodoidea</taxon>
        <taxon>Ixodidae</taxon>
        <taxon>Rhipicephalinae</taxon>
        <taxon>Rhipicephalus</taxon>
        <taxon>Rhipicephalus</taxon>
    </lineage>
</organism>
<dbReference type="GO" id="GO:0005615">
    <property type="term" value="C:extracellular space"/>
    <property type="evidence" value="ECO:0007669"/>
    <property type="project" value="TreeGrafter"/>
</dbReference>
<dbReference type="PANTHER" id="PTHR10083">
    <property type="entry name" value="KUNITZ-TYPE PROTEASE INHIBITOR-RELATED"/>
    <property type="match status" value="1"/>
</dbReference>
<feature type="domain" description="BPTI/Kunitz inhibitor" evidence="4">
    <location>
        <begin position="77"/>
        <end position="127"/>
    </location>
</feature>
<evidence type="ECO:0000256" key="2">
    <source>
        <dbReference type="ARBA" id="ARBA00022900"/>
    </source>
</evidence>
<sequence>MGHTWKVIYYVMNKYREVNACANKYIPQTTGKHGHASNGVLPIGIFVRMTSQATKFLLMLLSLLSNFDGNRATPKGCLVMPRTKSNGLPLPRWSYNATSRKCQPVMWYGQGYSGNVFTSSQKCEHTCGRFYQEGLDKCLVKKPQQNCIRAGPSVLMWQYNPQTMTCVNIYYNGCRGSNLYRDCKRCVHACRHHTTKLQFCPENPRPRKHV</sequence>
<dbReference type="InterPro" id="IPR036880">
    <property type="entry name" value="Kunitz_BPTI_sf"/>
</dbReference>
<dbReference type="InterPro" id="IPR002223">
    <property type="entry name" value="Kunitz_BPTI"/>
</dbReference>
<accession>A0A224YD83</accession>
<dbReference type="InterPro" id="IPR050098">
    <property type="entry name" value="TFPI/VKTCI-like"/>
</dbReference>
<keyword evidence="3" id="KW-1015">Disulfide bond</keyword>
<evidence type="ECO:0000256" key="1">
    <source>
        <dbReference type="ARBA" id="ARBA00022690"/>
    </source>
</evidence>
<name>A0A224YD83_9ACAR</name>
<dbReference type="AlphaFoldDB" id="A0A224YD83"/>
<evidence type="ECO:0000256" key="3">
    <source>
        <dbReference type="ARBA" id="ARBA00023157"/>
    </source>
</evidence>
<keyword evidence="1" id="KW-0646">Protease inhibitor</keyword>
<dbReference type="EMBL" id="GFPF01000594">
    <property type="protein sequence ID" value="MAA11740.1"/>
    <property type="molecule type" value="Transcribed_RNA"/>
</dbReference>
<dbReference type="SUPFAM" id="SSF57362">
    <property type="entry name" value="BPTI-like"/>
    <property type="match status" value="2"/>
</dbReference>
<dbReference type="Gene3D" id="4.10.410.10">
    <property type="entry name" value="Pancreatic trypsin inhibitor Kunitz domain"/>
    <property type="match status" value="2"/>
</dbReference>
<dbReference type="Pfam" id="PF00014">
    <property type="entry name" value="Kunitz_BPTI"/>
    <property type="match status" value="2"/>
</dbReference>
<evidence type="ECO:0000259" key="4">
    <source>
        <dbReference type="PROSITE" id="PS50279"/>
    </source>
</evidence>
<dbReference type="PANTHER" id="PTHR10083:SF374">
    <property type="entry name" value="BPTI_KUNITZ INHIBITOR DOMAIN-CONTAINING PROTEIN"/>
    <property type="match status" value="1"/>
</dbReference>